<dbReference type="Proteomes" id="UP000390763">
    <property type="component" value="Unassembled WGS sequence"/>
</dbReference>
<dbReference type="Proteomes" id="UP000284548">
    <property type="component" value="Unassembled WGS sequence"/>
</dbReference>
<dbReference type="Proteomes" id="UP001209476">
    <property type="component" value="Unassembled WGS sequence"/>
</dbReference>
<sequence length="186" mass="20279">MKKLVYVTIALVALFAANSCKNKNNVPVISAADSVEVEDAMNDSTIYGVCGEGTSMHSLELISDEGDTLSVFIDDENPDVVQGGLLAGDRIALIGYKAEDGEMMAQKIINLTSLLGKWTSLDKNFDILEGGEVKNNVKAETNPWTSWKILNGKLLLNKDTFAIDKLGSDSLMLENTQGIFVFKRQE</sequence>
<reference evidence="7 8" key="2">
    <citation type="submission" date="2019-09" db="EMBL/GenBank/DDBJ databases">
        <title>Distinct polysaccharide growth profiles of human intestinal Prevotella copri isolates.</title>
        <authorList>
            <person name="Fehlner-Peach H."/>
            <person name="Magnabosco C."/>
            <person name="Raghavan V."/>
            <person name="Scher J.U."/>
            <person name="Tett A."/>
            <person name="Cox L.M."/>
            <person name="Gottsegen C."/>
            <person name="Watters A."/>
            <person name="Wiltshire- Gordon J.D."/>
            <person name="Segata N."/>
            <person name="Bonneau R."/>
            <person name="Littman D.R."/>
        </authorList>
    </citation>
    <scope>NUCLEOTIDE SEQUENCE [LARGE SCALE GENOMIC DNA]</scope>
    <source>
        <strain evidence="7">iAK279</strain>
        <strain evidence="4">IAK279</strain>
        <strain evidence="8">iK21513</strain>
        <strain evidence="3">IK21513</strain>
    </source>
</reference>
<dbReference type="RefSeq" id="WP_118254863.1">
    <property type="nucleotide sequence ID" value="NZ_CP042464.1"/>
</dbReference>
<evidence type="ECO:0000313" key="6">
    <source>
        <dbReference type="Proteomes" id="UP000284548"/>
    </source>
</evidence>
<dbReference type="Proteomes" id="UP000406735">
    <property type="component" value="Unassembled WGS sequence"/>
</dbReference>
<evidence type="ECO:0000313" key="7">
    <source>
        <dbReference type="Proteomes" id="UP000390763"/>
    </source>
</evidence>
<dbReference type="EMBL" id="VZBT01000004">
    <property type="protein sequence ID" value="MQO02606.1"/>
    <property type="molecule type" value="Genomic_DNA"/>
</dbReference>
<dbReference type="EMBL" id="JAPDVD010000001">
    <property type="protein sequence ID" value="MCW4137083.1"/>
    <property type="molecule type" value="Genomic_DNA"/>
</dbReference>
<organism evidence="5 6">
    <name type="scientific">Segatella copri</name>
    <dbReference type="NCBI Taxonomy" id="165179"/>
    <lineage>
        <taxon>Bacteria</taxon>
        <taxon>Pseudomonadati</taxon>
        <taxon>Bacteroidota</taxon>
        <taxon>Bacteroidia</taxon>
        <taxon>Bacteroidales</taxon>
        <taxon>Prevotellaceae</taxon>
        <taxon>Segatella</taxon>
    </lineage>
</organism>
<gene>
    <name evidence="5" type="ORF">DW192_08235</name>
    <name evidence="4" type="ORF">F7D62_00430</name>
    <name evidence="3" type="ORF">F7D97_13475</name>
    <name evidence="2" type="ORF">ONS98_10895</name>
    <name evidence="1" type="ORF">ONT01_04680</name>
</gene>
<proteinExistence type="predicted"/>
<dbReference type="EMBL" id="JAPDUM010000001">
    <property type="protein sequence ID" value="MCW4165709.1"/>
    <property type="molecule type" value="Genomic_DNA"/>
</dbReference>
<name>A0A174U8M6_9BACT</name>
<accession>A0A174U8M6</accession>
<evidence type="ECO:0000313" key="4">
    <source>
        <dbReference type="EMBL" id="MQO02606.1"/>
    </source>
</evidence>
<evidence type="ECO:0000313" key="3">
    <source>
        <dbReference type="EMBL" id="MQN10900.1"/>
    </source>
</evidence>
<dbReference type="EMBL" id="VZCY01000110">
    <property type="protein sequence ID" value="MQN10900.1"/>
    <property type="molecule type" value="Genomic_DNA"/>
</dbReference>
<evidence type="ECO:0000313" key="8">
    <source>
        <dbReference type="Proteomes" id="UP000406735"/>
    </source>
</evidence>
<comment type="caution">
    <text evidence="5">The sequence shown here is derived from an EMBL/GenBank/DDBJ whole genome shotgun (WGS) entry which is preliminary data.</text>
</comment>
<protein>
    <submittedName>
        <fullName evidence="1">Lipocalin family protein</fullName>
    </submittedName>
</protein>
<dbReference type="EMBL" id="QRKB01000018">
    <property type="protein sequence ID" value="RHH82504.1"/>
    <property type="molecule type" value="Genomic_DNA"/>
</dbReference>
<evidence type="ECO:0000313" key="1">
    <source>
        <dbReference type="EMBL" id="MCW4137083.1"/>
    </source>
</evidence>
<dbReference type="AlphaFoldDB" id="A0A174U8M6"/>
<reference evidence="5 6" key="1">
    <citation type="submission" date="2018-08" db="EMBL/GenBank/DDBJ databases">
        <title>A genome reference for cultivated species of the human gut microbiota.</title>
        <authorList>
            <person name="Zou Y."/>
            <person name="Xue W."/>
            <person name="Luo G."/>
        </authorList>
    </citation>
    <scope>NUCLEOTIDE SEQUENCE [LARGE SCALE GENOMIC DNA]</scope>
    <source>
        <strain evidence="5 6">AM16-54</strain>
    </source>
</reference>
<evidence type="ECO:0000313" key="2">
    <source>
        <dbReference type="EMBL" id="MCW4165709.1"/>
    </source>
</evidence>
<reference evidence="1" key="3">
    <citation type="submission" date="2022-11" db="EMBL/GenBank/DDBJ databases">
        <title>Genomic repertoires linked with pathogenic potency of arthritogenic Prevotella copri isolated from the gut of rheumatoid arthritis patients.</title>
        <authorList>
            <person name="Nii T."/>
            <person name="Maeda Y."/>
            <person name="Motooka D."/>
            <person name="Naito M."/>
            <person name="Matsumoto Y."/>
            <person name="Ogawa T."/>
            <person name="Oguro-Igashira E."/>
            <person name="Kishikawa T."/>
            <person name="Yamashita M."/>
            <person name="Koizumi S."/>
            <person name="Kurakawa T."/>
            <person name="Okumura R."/>
            <person name="Kayama H."/>
            <person name="Murakami M."/>
            <person name="Sakaguchi T."/>
            <person name="Das B."/>
            <person name="Nakamura S."/>
            <person name="Okada Y."/>
            <person name="Kumanogoh A."/>
            <person name="Takeda K."/>
        </authorList>
    </citation>
    <scope>NUCLEOTIDE SEQUENCE</scope>
    <source>
        <strain evidence="1">H105_2-2</strain>
        <strain evidence="2">RA-N001-16</strain>
    </source>
</reference>
<dbReference type="Proteomes" id="UP001208620">
    <property type="component" value="Unassembled WGS sequence"/>
</dbReference>
<evidence type="ECO:0000313" key="5">
    <source>
        <dbReference type="EMBL" id="RHH82504.1"/>
    </source>
</evidence>